<comment type="caution">
    <text evidence="1">The sequence shown here is derived from an EMBL/GenBank/DDBJ whole genome shotgun (WGS) entry which is preliminary data.</text>
</comment>
<dbReference type="AlphaFoldDB" id="A0A6L2K3T0"/>
<protein>
    <submittedName>
        <fullName evidence="1">Uncharacterized protein</fullName>
    </submittedName>
</protein>
<dbReference type="EMBL" id="BKCJ010001795">
    <property type="protein sequence ID" value="GEU44071.1"/>
    <property type="molecule type" value="Genomic_DNA"/>
</dbReference>
<gene>
    <name evidence="1" type="ORF">Tci_016049</name>
</gene>
<dbReference type="CDD" id="cd01650">
    <property type="entry name" value="RT_nLTR_like"/>
    <property type="match status" value="1"/>
</dbReference>
<accession>A0A6L2K3T0</accession>
<proteinExistence type="predicted"/>
<dbReference type="InterPro" id="IPR052343">
    <property type="entry name" value="Retrotransposon-Effector_Assoc"/>
</dbReference>
<sequence>MEVNYMDEMKKVKSSKWVRVEYTWKPDRCSHCKVFGHSVMSCDVKPKLAPSNNIRVGKPRTAVQGGFVDVKHKKNHNVIKKVWNNDSQGFKNSHLEAMEMKDVEMSDEEDVYDIDDQATQSFIANEIVGNGSGEEVQKNGCTWFANGFENCSLEYQKNMQERIKVELKVYVVKMEVEWKFKLSEAEGLDMIIESGDEEIKEALFDIDSSKAASLNRKILGEINATLIALVPKMDTPNKVSNFRPIACCNVLYKCISKILTNRIKNGLNKVVSLNHSAFIPERHIQDNILITQELLKGYNKKNGAKRQGDHISPYLFTLVMEAFNIIMIKKHDLMILCIGDTESLKVVKKSLDDFSRVSGLFSNLSKRTIFFGSISESLKEEMLQILPFKCGKLPMKNKFLSYVGRIASVLSVMQQYWASVYMLPIVVTNEIKKLFKSFLWNPGGSARGKTKAAWKYMCRPKDQGGLGFKPMHKWNEVLLMSQMWKLIVKKEFIWVKFINTVNLKGKSIWEADIERIGDGKSIFVWHDKWCDQGLLDTIINNKDIYDVRMSNETCLADAIEDGRWKWADE</sequence>
<organism evidence="1">
    <name type="scientific">Tanacetum cinerariifolium</name>
    <name type="common">Dalmatian daisy</name>
    <name type="synonym">Chrysanthemum cinerariifolium</name>
    <dbReference type="NCBI Taxonomy" id="118510"/>
    <lineage>
        <taxon>Eukaryota</taxon>
        <taxon>Viridiplantae</taxon>
        <taxon>Streptophyta</taxon>
        <taxon>Embryophyta</taxon>
        <taxon>Tracheophyta</taxon>
        <taxon>Spermatophyta</taxon>
        <taxon>Magnoliopsida</taxon>
        <taxon>eudicotyledons</taxon>
        <taxon>Gunneridae</taxon>
        <taxon>Pentapetalae</taxon>
        <taxon>asterids</taxon>
        <taxon>campanulids</taxon>
        <taxon>Asterales</taxon>
        <taxon>Asteraceae</taxon>
        <taxon>Asteroideae</taxon>
        <taxon>Anthemideae</taxon>
        <taxon>Anthemidinae</taxon>
        <taxon>Tanacetum</taxon>
    </lineage>
</organism>
<dbReference type="PANTHER" id="PTHR46890:SF48">
    <property type="entry name" value="RNA-DIRECTED DNA POLYMERASE"/>
    <property type="match status" value="1"/>
</dbReference>
<evidence type="ECO:0000313" key="1">
    <source>
        <dbReference type="EMBL" id="GEU44071.1"/>
    </source>
</evidence>
<dbReference type="PANTHER" id="PTHR46890">
    <property type="entry name" value="NON-LTR RETROLELEMENT REVERSE TRANSCRIPTASE-LIKE PROTEIN-RELATED"/>
    <property type="match status" value="1"/>
</dbReference>
<reference evidence="1" key="1">
    <citation type="journal article" date="2019" name="Sci. Rep.">
        <title>Draft genome of Tanacetum cinerariifolium, the natural source of mosquito coil.</title>
        <authorList>
            <person name="Yamashiro T."/>
            <person name="Shiraishi A."/>
            <person name="Satake H."/>
            <person name="Nakayama K."/>
        </authorList>
    </citation>
    <scope>NUCLEOTIDE SEQUENCE</scope>
</reference>
<name>A0A6L2K3T0_TANCI</name>